<dbReference type="PANTHER" id="PTHR21240:SF19">
    <property type="entry name" value="CATALYTIC_ HYDROLASE"/>
    <property type="match status" value="1"/>
</dbReference>
<dbReference type="EMBL" id="JBHLZP010000074">
    <property type="protein sequence ID" value="MFB9833091.1"/>
    <property type="molecule type" value="Genomic_DNA"/>
</dbReference>
<dbReference type="InterPro" id="IPR006680">
    <property type="entry name" value="Amidohydro-rel"/>
</dbReference>
<keyword evidence="4" id="KW-1185">Reference proteome</keyword>
<comment type="caution">
    <text evidence="3">The sequence shown here is derived from an EMBL/GenBank/DDBJ whole genome shotgun (WGS) entry which is preliminary data.</text>
</comment>
<sequence>MIIDCHNHVLATALPPGHDLFVREMRAPGRRRAGRLPAYRAATDEDWAGLEGDLAPIDPVTLVEDHVSAGVDRATVLAVAPSTYTAYGERGTIDLGRVTDVDGPLEVAKSNDYIAALTRRHAELFGMSAVNPRFRGVEWARDELTRAVEELGLQGLKLYPMYDHYAPADRDLAFPIYERACELGVGVMVHMGTTSAKDTVLDYGRPGALDEVARRFPGLPLLVCHVGFPWVDECLAIVARHDNTYVDISMFATKTSRRGLYDFLMRARQLGCPPARICWGTDYPGGGRPAVLLPKFALVNDAADPGAEISPTDIAQMLGGNWARFAGIDGWSEQETLAQIAEWEPRWREAEGR</sequence>
<organism evidence="3 4">
    <name type="scientific">Actinoallomurus acaciae</name>
    <dbReference type="NCBI Taxonomy" id="502577"/>
    <lineage>
        <taxon>Bacteria</taxon>
        <taxon>Bacillati</taxon>
        <taxon>Actinomycetota</taxon>
        <taxon>Actinomycetes</taxon>
        <taxon>Streptosporangiales</taxon>
        <taxon>Thermomonosporaceae</taxon>
        <taxon>Actinoallomurus</taxon>
    </lineage>
</organism>
<dbReference type="RefSeq" id="WP_378200052.1">
    <property type="nucleotide sequence ID" value="NZ_JBHLZP010000074.1"/>
</dbReference>
<dbReference type="SUPFAM" id="SSF51556">
    <property type="entry name" value="Metallo-dependent hydrolases"/>
    <property type="match status" value="1"/>
</dbReference>
<dbReference type="CDD" id="cd01292">
    <property type="entry name" value="metallo-dependent_hydrolases"/>
    <property type="match status" value="1"/>
</dbReference>
<dbReference type="InterPro" id="IPR032465">
    <property type="entry name" value="ACMSD"/>
</dbReference>
<dbReference type="Gene3D" id="3.20.20.140">
    <property type="entry name" value="Metal-dependent hydrolases"/>
    <property type="match status" value="1"/>
</dbReference>
<dbReference type="Proteomes" id="UP001589627">
    <property type="component" value="Unassembled WGS sequence"/>
</dbReference>
<gene>
    <name evidence="3" type="ORF">ACFFNX_12930</name>
</gene>
<evidence type="ECO:0000313" key="4">
    <source>
        <dbReference type="Proteomes" id="UP001589627"/>
    </source>
</evidence>
<name>A0ABV5YDH4_9ACTN</name>
<proteinExistence type="predicted"/>
<evidence type="ECO:0000313" key="3">
    <source>
        <dbReference type="EMBL" id="MFB9833091.1"/>
    </source>
</evidence>
<evidence type="ECO:0000256" key="1">
    <source>
        <dbReference type="ARBA" id="ARBA00023239"/>
    </source>
</evidence>
<protein>
    <submittedName>
        <fullName evidence="3">Amidohydrolase family protein</fullName>
    </submittedName>
</protein>
<reference evidence="3 4" key="1">
    <citation type="submission" date="2024-09" db="EMBL/GenBank/DDBJ databases">
        <authorList>
            <person name="Sun Q."/>
            <person name="Mori K."/>
        </authorList>
    </citation>
    <scope>NUCLEOTIDE SEQUENCE [LARGE SCALE GENOMIC DNA]</scope>
    <source>
        <strain evidence="3 4">TBRC 0563</strain>
    </source>
</reference>
<evidence type="ECO:0000259" key="2">
    <source>
        <dbReference type="Pfam" id="PF04909"/>
    </source>
</evidence>
<dbReference type="InterPro" id="IPR032466">
    <property type="entry name" value="Metal_Hydrolase"/>
</dbReference>
<dbReference type="PANTHER" id="PTHR21240">
    <property type="entry name" value="2-AMINO-3-CARBOXYLMUCONATE-6-SEMIALDEHYDE DECARBOXYLASE"/>
    <property type="match status" value="1"/>
</dbReference>
<keyword evidence="1" id="KW-0456">Lyase</keyword>
<feature type="domain" description="Amidohydrolase-related" evidence="2">
    <location>
        <begin position="3"/>
        <end position="325"/>
    </location>
</feature>
<dbReference type="Pfam" id="PF04909">
    <property type="entry name" value="Amidohydro_2"/>
    <property type="match status" value="1"/>
</dbReference>
<accession>A0ABV5YDH4</accession>